<keyword evidence="3" id="KW-1185">Reference proteome</keyword>
<dbReference type="Proteomes" id="UP000020681">
    <property type="component" value="Unassembled WGS sequence"/>
</dbReference>
<name>A0ABP3AH32_MYCUL</name>
<proteinExistence type="predicted"/>
<evidence type="ECO:0000313" key="3">
    <source>
        <dbReference type="Proteomes" id="UP000020681"/>
    </source>
</evidence>
<evidence type="ECO:0000256" key="1">
    <source>
        <dbReference type="SAM" id="MobiDB-lite"/>
    </source>
</evidence>
<reference evidence="2 3" key="1">
    <citation type="submission" date="2014-01" db="EMBL/GenBank/DDBJ databases">
        <authorList>
            <person name="Dobos K."/>
            <person name="Lenaerts A."/>
            <person name="Ordway D."/>
            <person name="DeGroote M.A."/>
            <person name="Parker T."/>
            <person name="Sizemore C."/>
            <person name="Tallon L.J."/>
            <person name="Sadzewicz L.K."/>
            <person name="Sengamalay N."/>
            <person name="Fraser C.M."/>
            <person name="Hine E."/>
            <person name="Shefchek K.A."/>
            <person name="Das S.P."/>
            <person name="Tettelin H."/>
        </authorList>
    </citation>
    <scope>NUCLEOTIDE SEQUENCE [LARGE SCALE GENOMIC DNA]</scope>
    <source>
        <strain evidence="2 3">Harvey</strain>
    </source>
</reference>
<protein>
    <submittedName>
        <fullName evidence="2">Uncharacterized protein</fullName>
    </submittedName>
</protein>
<comment type="caution">
    <text evidence="2">The sequence shown here is derived from an EMBL/GenBank/DDBJ whole genome shotgun (WGS) entry which is preliminary data.</text>
</comment>
<feature type="region of interest" description="Disordered" evidence="1">
    <location>
        <begin position="1"/>
        <end position="69"/>
    </location>
</feature>
<dbReference type="EMBL" id="JAOL01000113">
    <property type="protein sequence ID" value="EUA90021.1"/>
    <property type="molecule type" value="Genomic_DNA"/>
</dbReference>
<evidence type="ECO:0000313" key="2">
    <source>
        <dbReference type="EMBL" id="EUA90021.1"/>
    </source>
</evidence>
<sequence length="69" mass="7825">MHLRRCSHPNSRRHARTPAPGATSRTRLTWKDSTKSKPVMHSLLPARRTNMRPQASGAWRAAIRDATPQ</sequence>
<accession>A0ABP3AH32</accession>
<feature type="compositionally biased region" description="Basic residues" evidence="1">
    <location>
        <begin position="1"/>
        <end position="16"/>
    </location>
</feature>
<gene>
    <name evidence="2" type="ORF">I551_3509</name>
</gene>
<organism evidence="2 3">
    <name type="scientific">Mycobacterium ulcerans str. Harvey</name>
    <dbReference type="NCBI Taxonomy" id="1299332"/>
    <lineage>
        <taxon>Bacteria</taxon>
        <taxon>Bacillati</taxon>
        <taxon>Actinomycetota</taxon>
        <taxon>Actinomycetes</taxon>
        <taxon>Mycobacteriales</taxon>
        <taxon>Mycobacteriaceae</taxon>
        <taxon>Mycobacterium</taxon>
        <taxon>Mycobacterium ulcerans group</taxon>
    </lineage>
</organism>